<protein>
    <submittedName>
        <fullName evidence="7">O-antigen ligase family protein</fullName>
    </submittedName>
</protein>
<feature type="transmembrane region" description="Helical" evidence="5">
    <location>
        <begin position="196"/>
        <end position="214"/>
    </location>
</feature>
<dbReference type="RefSeq" id="WP_244020491.1">
    <property type="nucleotide sequence ID" value="NZ_JALHLF010000035.1"/>
</dbReference>
<keyword evidence="7" id="KW-0436">Ligase</keyword>
<feature type="transmembrane region" description="Helical" evidence="5">
    <location>
        <begin position="265"/>
        <end position="287"/>
    </location>
</feature>
<evidence type="ECO:0000256" key="4">
    <source>
        <dbReference type="ARBA" id="ARBA00023136"/>
    </source>
</evidence>
<accession>A0ABT0BDR3</accession>
<gene>
    <name evidence="7" type="ORF">MTR62_10560</name>
</gene>
<name>A0ABT0BDR3_9SPHN</name>
<keyword evidence="4 5" id="KW-0472">Membrane</keyword>
<feature type="transmembrane region" description="Helical" evidence="5">
    <location>
        <begin position="12"/>
        <end position="32"/>
    </location>
</feature>
<sequence length="453" mass="48307">MAIRRRTLTFETLVQFLAALMLYTLFLWPKYISIPLGPLRLSPYNLAVIGAFAMAVIAIFVRKAPSRIPPLAGMAMGLFLVFFATRFLSDGFSSTKGASFYSEARFLIWTCAVFPIAVVLYARTDDLSKIGDAICVCMVVVSGAVLLEVALHTVFPAIVLPHIAGIGLDDEFKTMLLRDKSRDGGFRAQGLFNHPIVLGQIGAAMLPLALARLMSRSRRKLHLVTIASCLIAIAFCGARTGQVAAVVGLVAFGTFLIVQSRSKSLWALSIIVLPIATAIVTSAYAYVAELVVGRTAIEQGSSEVRAMMWMRGWPAIWEKPVFGHGAGNAPFIAGTIGGNGVRTIDDFYLSLLVDTGFAGLFAFGAFAAMVLFSSLAAKGSAEQRRLRVALMAGIVAILAAQKAVSITQGIGIFMFLSGLLLASQIHPARRGGKARLVRQPVLPASPGASPALA</sequence>
<dbReference type="EMBL" id="JALHLF010000035">
    <property type="protein sequence ID" value="MCJ2183129.1"/>
    <property type="molecule type" value="Genomic_DNA"/>
</dbReference>
<evidence type="ECO:0000256" key="3">
    <source>
        <dbReference type="ARBA" id="ARBA00022989"/>
    </source>
</evidence>
<dbReference type="Pfam" id="PF04932">
    <property type="entry name" value="Wzy_C"/>
    <property type="match status" value="1"/>
</dbReference>
<feature type="transmembrane region" description="Helical" evidence="5">
    <location>
        <begin position="100"/>
        <end position="121"/>
    </location>
</feature>
<evidence type="ECO:0000256" key="1">
    <source>
        <dbReference type="ARBA" id="ARBA00004141"/>
    </source>
</evidence>
<dbReference type="Proteomes" id="UP001162881">
    <property type="component" value="Unassembled WGS sequence"/>
</dbReference>
<dbReference type="GO" id="GO:0016874">
    <property type="term" value="F:ligase activity"/>
    <property type="evidence" value="ECO:0007669"/>
    <property type="project" value="UniProtKB-KW"/>
</dbReference>
<dbReference type="InterPro" id="IPR051533">
    <property type="entry name" value="WaaL-like"/>
</dbReference>
<evidence type="ECO:0000313" key="8">
    <source>
        <dbReference type="Proteomes" id="UP001162881"/>
    </source>
</evidence>
<keyword evidence="3 5" id="KW-1133">Transmembrane helix</keyword>
<evidence type="ECO:0000313" key="7">
    <source>
        <dbReference type="EMBL" id="MCJ2183129.1"/>
    </source>
</evidence>
<feature type="transmembrane region" description="Helical" evidence="5">
    <location>
        <begin position="44"/>
        <end position="61"/>
    </location>
</feature>
<feature type="transmembrane region" description="Helical" evidence="5">
    <location>
        <begin position="243"/>
        <end position="258"/>
    </location>
</feature>
<evidence type="ECO:0000259" key="6">
    <source>
        <dbReference type="Pfam" id="PF04932"/>
    </source>
</evidence>
<proteinExistence type="predicted"/>
<keyword evidence="8" id="KW-1185">Reference proteome</keyword>
<dbReference type="PANTHER" id="PTHR37422">
    <property type="entry name" value="TEICHURONIC ACID BIOSYNTHESIS PROTEIN TUAE"/>
    <property type="match status" value="1"/>
</dbReference>
<evidence type="ECO:0000256" key="5">
    <source>
        <dbReference type="SAM" id="Phobius"/>
    </source>
</evidence>
<feature type="transmembrane region" description="Helical" evidence="5">
    <location>
        <begin position="388"/>
        <end position="404"/>
    </location>
</feature>
<feature type="transmembrane region" description="Helical" evidence="5">
    <location>
        <begin position="133"/>
        <end position="155"/>
    </location>
</feature>
<comment type="caution">
    <text evidence="7">The sequence shown here is derived from an EMBL/GenBank/DDBJ whole genome shotgun (WGS) entry which is preliminary data.</text>
</comment>
<dbReference type="PANTHER" id="PTHR37422:SF13">
    <property type="entry name" value="LIPOPOLYSACCHARIDE BIOSYNTHESIS PROTEIN PA4999-RELATED"/>
    <property type="match status" value="1"/>
</dbReference>
<keyword evidence="2 5" id="KW-0812">Transmembrane</keyword>
<feature type="transmembrane region" description="Helical" evidence="5">
    <location>
        <begin position="221"/>
        <end position="237"/>
    </location>
</feature>
<evidence type="ECO:0000256" key="2">
    <source>
        <dbReference type="ARBA" id="ARBA00022692"/>
    </source>
</evidence>
<comment type="subcellular location">
    <subcellularLocation>
        <location evidence="1">Membrane</location>
        <topology evidence="1">Multi-pass membrane protein</topology>
    </subcellularLocation>
</comment>
<feature type="domain" description="O-antigen ligase-related" evidence="6">
    <location>
        <begin position="226"/>
        <end position="363"/>
    </location>
</feature>
<reference evidence="7" key="1">
    <citation type="submission" date="2022-03" db="EMBL/GenBank/DDBJ databases">
        <title>Identification of a novel bacterium isolated from mangrove sediments.</title>
        <authorList>
            <person name="Pan X."/>
        </authorList>
    </citation>
    <scope>NUCLEOTIDE SEQUENCE</scope>
    <source>
        <strain evidence="7">B1949</strain>
    </source>
</reference>
<organism evidence="7 8">
    <name type="scientific">Novosphingobium organovorum</name>
    <dbReference type="NCBI Taxonomy" id="2930092"/>
    <lineage>
        <taxon>Bacteria</taxon>
        <taxon>Pseudomonadati</taxon>
        <taxon>Pseudomonadota</taxon>
        <taxon>Alphaproteobacteria</taxon>
        <taxon>Sphingomonadales</taxon>
        <taxon>Sphingomonadaceae</taxon>
        <taxon>Novosphingobium</taxon>
    </lineage>
</organism>
<feature type="transmembrane region" description="Helical" evidence="5">
    <location>
        <begin position="357"/>
        <end position="376"/>
    </location>
</feature>
<dbReference type="InterPro" id="IPR007016">
    <property type="entry name" value="O-antigen_ligase-rel_domated"/>
</dbReference>
<feature type="transmembrane region" description="Helical" evidence="5">
    <location>
        <begin position="68"/>
        <end position="88"/>
    </location>
</feature>